<dbReference type="EMBL" id="LAZR01060734">
    <property type="protein sequence ID" value="KKK65068.1"/>
    <property type="molecule type" value="Genomic_DNA"/>
</dbReference>
<evidence type="ECO:0000256" key="1">
    <source>
        <dbReference type="SAM" id="MobiDB-lite"/>
    </source>
</evidence>
<proteinExistence type="predicted"/>
<reference evidence="2" key="1">
    <citation type="journal article" date="2015" name="Nature">
        <title>Complex archaea that bridge the gap between prokaryotes and eukaryotes.</title>
        <authorList>
            <person name="Spang A."/>
            <person name="Saw J.H."/>
            <person name="Jorgensen S.L."/>
            <person name="Zaremba-Niedzwiedzka K."/>
            <person name="Martijn J."/>
            <person name="Lind A.E."/>
            <person name="van Eijk R."/>
            <person name="Schleper C."/>
            <person name="Guy L."/>
            <person name="Ettema T.J."/>
        </authorList>
    </citation>
    <scope>NUCLEOTIDE SEQUENCE</scope>
</reference>
<dbReference type="AlphaFoldDB" id="A0A0F8X8B8"/>
<evidence type="ECO:0000313" key="2">
    <source>
        <dbReference type="EMBL" id="KKK65068.1"/>
    </source>
</evidence>
<comment type="caution">
    <text evidence="2">The sequence shown here is derived from an EMBL/GenBank/DDBJ whole genome shotgun (WGS) entry which is preliminary data.</text>
</comment>
<organism evidence="2">
    <name type="scientific">marine sediment metagenome</name>
    <dbReference type="NCBI Taxonomy" id="412755"/>
    <lineage>
        <taxon>unclassified sequences</taxon>
        <taxon>metagenomes</taxon>
        <taxon>ecological metagenomes</taxon>
    </lineage>
</organism>
<gene>
    <name evidence="2" type="ORF">LCGC14_2977860</name>
</gene>
<dbReference type="Pfam" id="PF04404">
    <property type="entry name" value="ERF"/>
    <property type="match status" value="1"/>
</dbReference>
<sequence length="251" mass="27546">MVKKSESITALAPALLAAQKEIGVAVKGSENPYFKSKYADLQAVIETVKEPLNNNGIVFLQAVDESIETILLHESGEFISSQTPIFCKKENDPQAFGSGVTYSKRYALQAILGLPTADDDGNAAAKPAKPDEKKPKTQKPAPDANQKMIAVFCKEIVSKQPYYTITCDLDSSDPYKLKLLGKEPTTDQIQGLAIDAFFNLTKELDMKGKTVAGLKKLSALKGERLTRVVVRVNELYDRHILLLDEAKEAQE</sequence>
<dbReference type="InterPro" id="IPR007499">
    <property type="entry name" value="ERF_bacteria_virus"/>
</dbReference>
<accession>A0A0F8X8B8</accession>
<protein>
    <recommendedName>
        <fullName evidence="3">Essential recombination function protein</fullName>
    </recommendedName>
</protein>
<feature type="region of interest" description="Disordered" evidence="1">
    <location>
        <begin position="118"/>
        <end position="143"/>
    </location>
</feature>
<name>A0A0F8X8B8_9ZZZZ</name>
<evidence type="ECO:0008006" key="3">
    <source>
        <dbReference type="Google" id="ProtNLM"/>
    </source>
</evidence>